<keyword evidence="10" id="KW-1185">Reference proteome</keyword>
<feature type="transmembrane region" description="Helical" evidence="8">
    <location>
        <begin position="321"/>
        <end position="340"/>
    </location>
</feature>
<evidence type="ECO:0000256" key="6">
    <source>
        <dbReference type="ARBA" id="ARBA00022989"/>
    </source>
</evidence>
<dbReference type="InterPro" id="IPR037294">
    <property type="entry name" value="ABC_BtuC-like"/>
</dbReference>
<evidence type="ECO:0000256" key="8">
    <source>
        <dbReference type="SAM" id="Phobius"/>
    </source>
</evidence>
<dbReference type="CDD" id="cd06550">
    <property type="entry name" value="TM_ABC_iron-siderophores_like"/>
    <property type="match status" value="1"/>
</dbReference>
<dbReference type="Gene3D" id="1.10.3470.10">
    <property type="entry name" value="ABC transporter involved in vitamin B12 uptake, BtuC"/>
    <property type="match status" value="1"/>
</dbReference>
<dbReference type="PANTHER" id="PTHR30472">
    <property type="entry name" value="FERRIC ENTEROBACTIN TRANSPORT SYSTEM PERMEASE PROTEIN"/>
    <property type="match status" value="1"/>
</dbReference>
<evidence type="ECO:0000256" key="5">
    <source>
        <dbReference type="ARBA" id="ARBA00022692"/>
    </source>
</evidence>
<protein>
    <submittedName>
        <fullName evidence="9">Hemin ABC transporter permease</fullName>
    </submittedName>
</protein>
<keyword evidence="4" id="KW-1003">Cell membrane</keyword>
<comment type="caution">
    <text evidence="9">The sequence shown here is derived from an EMBL/GenBank/DDBJ whole genome shotgun (WGS) entry which is preliminary data.</text>
</comment>
<comment type="subcellular location">
    <subcellularLocation>
        <location evidence="1">Cell membrane</location>
        <topology evidence="1">Multi-pass membrane protein</topology>
    </subcellularLocation>
</comment>
<dbReference type="SUPFAM" id="SSF81345">
    <property type="entry name" value="ABC transporter involved in vitamin B12 uptake, BtuC"/>
    <property type="match status" value="1"/>
</dbReference>
<feature type="transmembrane region" description="Helical" evidence="8">
    <location>
        <begin position="12"/>
        <end position="30"/>
    </location>
</feature>
<evidence type="ECO:0000256" key="7">
    <source>
        <dbReference type="ARBA" id="ARBA00023136"/>
    </source>
</evidence>
<keyword evidence="5 8" id="KW-0812">Transmembrane</keyword>
<sequence>MVRDEAGRLAPGIALAGIATAALAVAWLSVTSGAYPLSLSDILSVIVRPAEADHVARMVLVDVRLPRFLLGFLVGAVLAVSGAILQGLFRNPLADPGLIGVSAGASLAAIGVIVLGGTWLGRWVAFAGEWALPIAAFIGGSGTVFLAWRIARRAGETSVATLLLAGIAINAIAGAGTGLLTFYSSDEELRSLTFWTMGSLGHASWDDLMVAGPWLVLALVASPFLARPLDAFLLGEQVVGHLGYRTDWIKRAAILVAGLGVGAAVAVSGLIGFVGLVVPHLVRQVLGASHRTLLPLSALLGGTLLVGADCLARVIVAPAELPIGLMMSLIGGPFFLALLLKRRII</sequence>
<dbReference type="Proteomes" id="UP000601597">
    <property type="component" value="Unassembled WGS sequence"/>
</dbReference>
<proteinExistence type="inferred from homology"/>
<comment type="similarity">
    <text evidence="2">Belongs to the binding-protein-dependent transport system permease family. FecCD subfamily.</text>
</comment>
<keyword evidence="6 8" id="KW-1133">Transmembrane helix</keyword>
<evidence type="ECO:0000256" key="2">
    <source>
        <dbReference type="ARBA" id="ARBA00007935"/>
    </source>
</evidence>
<evidence type="ECO:0000313" key="10">
    <source>
        <dbReference type="Proteomes" id="UP000601597"/>
    </source>
</evidence>
<name>A0ABQ3B9W5_9GAMM</name>
<evidence type="ECO:0000256" key="1">
    <source>
        <dbReference type="ARBA" id="ARBA00004651"/>
    </source>
</evidence>
<dbReference type="InterPro" id="IPR000522">
    <property type="entry name" value="ABC_transptr_permease_BtuC"/>
</dbReference>
<evidence type="ECO:0000256" key="3">
    <source>
        <dbReference type="ARBA" id="ARBA00022448"/>
    </source>
</evidence>
<dbReference type="RefSeq" id="WP_189577615.1">
    <property type="nucleotide sequence ID" value="NZ_BMXV01000007.1"/>
</dbReference>
<evidence type="ECO:0000256" key="4">
    <source>
        <dbReference type="ARBA" id="ARBA00022475"/>
    </source>
</evidence>
<accession>A0ABQ3B9W5</accession>
<feature type="transmembrane region" description="Helical" evidence="8">
    <location>
        <begin position="160"/>
        <end position="183"/>
    </location>
</feature>
<reference evidence="10" key="1">
    <citation type="journal article" date="2019" name="Int. J. Syst. Evol. Microbiol.">
        <title>The Global Catalogue of Microorganisms (GCM) 10K type strain sequencing project: providing services to taxonomists for standard genome sequencing and annotation.</title>
        <authorList>
            <consortium name="The Broad Institute Genomics Platform"/>
            <consortium name="The Broad Institute Genome Sequencing Center for Infectious Disease"/>
            <person name="Wu L."/>
            <person name="Ma J."/>
        </authorList>
    </citation>
    <scope>NUCLEOTIDE SEQUENCE [LARGE SCALE GENOMIC DNA]</scope>
    <source>
        <strain evidence="10">KCTC 22280</strain>
    </source>
</reference>
<feature type="transmembrane region" description="Helical" evidence="8">
    <location>
        <begin position="252"/>
        <end position="281"/>
    </location>
</feature>
<dbReference type="Pfam" id="PF01032">
    <property type="entry name" value="FecCD"/>
    <property type="match status" value="1"/>
</dbReference>
<keyword evidence="3" id="KW-0813">Transport</keyword>
<gene>
    <name evidence="9" type="ORF">GCM10007071_30150</name>
</gene>
<feature type="transmembrane region" description="Helical" evidence="8">
    <location>
        <begin position="101"/>
        <end position="124"/>
    </location>
</feature>
<organism evidence="9 10">
    <name type="scientific">Marinobacter zhanjiangensis</name>
    <dbReference type="NCBI Taxonomy" id="578215"/>
    <lineage>
        <taxon>Bacteria</taxon>
        <taxon>Pseudomonadati</taxon>
        <taxon>Pseudomonadota</taxon>
        <taxon>Gammaproteobacteria</taxon>
        <taxon>Pseudomonadales</taxon>
        <taxon>Marinobacteraceae</taxon>
        <taxon>Marinobacter</taxon>
    </lineage>
</organism>
<keyword evidence="7 8" id="KW-0472">Membrane</keyword>
<feature type="transmembrane region" description="Helical" evidence="8">
    <location>
        <begin position="130"/>
        <end position="148"/>
    </location>
</feature>
<dbReference type="EMBL" id="BMXV01000007">
    <property type="protein sequence ID" value="GGY80751.1"/>
    <property type="molecule type" value="Genomic_DNA"/>
</dbReference>
<dbReference type="PANTHER" id="PTHR30472:SF25">
    <property type="entry name" value="ABC TRANSPORTER PERMEASE PROTEIN MJ0876-RELATED"/>
    <property type="match status" value="1"/>
</dbReference>
<evidence type="ECO:0000313" key="9">
    <source>
        <dbReference type="EMBL" id="GGY80751.1"/>
    </source>
</evidence>
<feature type="transmembrane region" description="Helical" evidence="8">
    <location>
        <begin position="68"/>
        <end position="89"/>
    </location>
</feature>